<accession>A0AAE0BS10</accession>
<reference evidence="1 2" key="1">
    <citation type="journal article" date="2015" name="Genome Biol. Evol.">
        <title>Comparative Genomics of a Bacterivorous Green Alga Reveals Evolutionary Causalities and Consequences of Phago-Mixotrophic Mode of Nutrition.</title>
        <authorList>
            <person name="Burns J.A."/>
            <person name="Paasch A."/>
            <person name="Narechania A."/>
            <person name="Kim E."/>
        </authorList>
    </citation>
    <scope>NUCLEOTIDE SEQUENCE [LARGE SCALE GENOMIC DNA]</scope>
    <source>
        <strain evidence="1 2">PLY_AMNH</strain>
    </source>
</reference>
<evidence type="ECO:0000313" key="1">
    <source>
        <dbReference type="EMBL" id="KAK3240829.1"/>
    </source>
</evidence>
<organism evidence="1 2">
    <name type="scientific">Cymbomonas tetramitiformis</name>
    <dbReference type="NCBI Taxonomy" id="36881"/>
    <lineage>
        <taxon>Eukaryota</taxon>
        <taxon>Viridiplantae</taxon>
        <taxon>Chlorophyta</taxon>
        <taxon>Pyramimonadophyceae</taxon>
        <taxon>Pyramimonadales</taxon>
        <taxon>Pyramimonadaceae</taxon>
        <taxon>Cymbomonas</taxon>
    </lineage>
</organism>
<keyword evidence="2" id="KW-1185">Reference proteome</keyword>
<comment type="caution">
    <text evidence="1">The sequence shown here is derived from an EMBL/GenBank/DDBJ whole genome shotgun (WGS) entry which is preliminary data.</text>
</comment>
<name>A0AAE0BS10_9CHLO</name>
<gene>
    <name evidence="1" type="ORF">CYMTET_49363</name>
</gene>
<dbReference type="Proteomes" id="UP001190700">
    <property type="component" value="Unassembled WGS sequence"/>
</dbReference>
<dbReference type="EMBL" id="LGRX02033543">
    <property type="protein sequence ID" value="KAK3240829.1"/>
    <property type="molecule type" value="Genomic_DNA"/>
</dbReference>
<sequence length="106" mass="12046">MKTWEIDLHVFNFISELPMQSLSCGEVAPLLCCVSFFRKVDLLVALHTKVEDPARLKSILQADGQLLEYQRLEIWQNVTADLLPSPKPINDPTHAIPYPIPMTPFT</sequence>
<evidence type="ECO:0000313" key="2">
    <source>
        <dbReference type="Proteomes" id="UP001190700"/>
    </source>
</evidence>
<dbReference type="AlphaFoldDB" id="A0AAE0BS10"/>
<proteinExistence type="predicted"/>
<protein>
    <submittedName>
        <fullName evidence="1">Uncharacterized protein</fullName>
    </submittedName>
</protein>